<dbReference type="Proteomes" id="UP000265040">
    <property type="component" value="Chromosome 24"/>
</dbReference>
<dbReference type="InterPro" id="IPR000014">
    <property type="entry name" value="PAS"/>
</dbReference>
<feature type="compositionally biased region" description="Low complexity" evidence="11">
    <location>
        <begin position="557"/>
        <end position="569"/>
    </location>
</feature>
<dbReference type="Pfam" id="PF08447">
    <property type="entry name" value="PAS_3"/>
    <property type="match status" value="1"/>
</dbReference>
<dbReference type="PANTHER" id="PTHR23043">
    <property type="entry name" value="HYPOXIA-INDUCIBLE FACTOR 1 ALPHA"/>
    <property type="match status" value="1"/>
</dbReference>
<dbReference type="Gene3D" id="3.30.450.20">
    <property type="entry name" value="PAS domain"/>
    <property type="match status" value="2"/>
</dbReference>
<dbReference type="CDD" id="cd19738">
    <property type="entry name" value="bHLH-PAS_SIM1"/>
    <property type="match status" value="1"/>
</dbReference>
<keyword evidence="9" id="KW-0539">Nucleus</keyword>
<evidence type="ECO:0000313" key="15">
    <source>
        <dbReference type="Ensembl" id="ENSATEP00000072195.1"/>
    </source>
</evidence>
<dbReference type="SUPFAM" id="SSF55785">
    <property type="entry name" value="PYP-like sensor domain (PAS domain)"/>
    <property type="match status" value="2"/>
</dbReference>
<keyword evidence="16" id="KW-1185">Reference proteome</keyword>
<accession>A0AAQ6I8J0</accession>
<dbReference type="GO" id="GO:0030154">
    <property type="term" value="P:cell differentiation"/>
    <property type="evidence" value="ECO:0007669"/>
    <property type="project" value="UniProtKB-KW"/>
</dbReference>
<feature type="domain" description="PAS" evidence="12">
    <location>
        <begin position="77"/>
        <end position="140"/>
    </location>
</feature>
<dbReference type="InterPro" id="IPR036638">
    <property type="entry name" value="HLH_DNA-bd_sf"/>
</dbReference>
<dbReference type="InterPro" id="IPR035965">
    <property type="entry name" value="PAS-like_dom_sf"/>
</dbReference>
<dbReference type="SMART" id="SM00091">
    <property type="entry name" value="PAS"/>
    <property type="match status" value="2"/>
</dbReference>
<dbReference type="Pfam" id="PF06621">
    <property type="entry name" value="SIM_C"/>
    <property type="match status" value="2"/>
</dbReference>
<name>A0AAQ6I8J0_ANATE</name>
<dbReference type="GO" id="GO:0000977">
    <property type="term" value="F:RNA polymerase II transcription regulatory region sequence-specific DNA binding"/>
    <property type="evidence" value="ECO:0007669"/>
    <property type="project" value="TreeGrafter"/>
</dbReference>
<feature type="domain" description="PAS" evidence="12">
    <location>
        <begin position="233"/>
        <end position="288"/>
    </location>
</feature>
<dbReference type="AlphaFoldDB" id="A0AAQ6I8J0"/>
<evidence type="ECO:0000256" key="3">
    <source>
        <dbReference type="ARBA" id="ARBA00022737"/>
    </source>
</evidence>
<dbReference type="Pfam" id="PF00989">
    <property type="entry name" value="PAS"/>
    <property type="match status" value="1"/>
</dbReference>
<dbReference type="GO" id="GO:0000981">
    <property type="term" value="F:DNA-binding transcription factor activity, RNA polymerase II-specific"/>
    <property type="evidence" value="ECO:0007669"/>
    <property type="project" value="TreeGrafter"/>
</dbReference>
<evidence type="ECO:0000256" key="11">
    <source>
        <dbReference type="SAM" id="MobiDB-lite"/>
    </source>
</evidence>
<dbReference type="CDD" id="cd00130">
    <property type="entry name" value="PAS"/>
    <property type="match status" value="2"/>
</dbReference>
<feature type="region of interest" description="Disordered" evidence="11">
    <location>
        <begin position="546"/>
        <end position="577"/>
    </location>
</feature>
<dbReference type="FunFam" id="3.30.450.20:FF:000047">
    <property type="entry name" value="SIM bHLH transcription factor 2"/>
    <property type="match status" value="1"/>
</dbReference>
<dbReference type="PROSITE" id="PS50888">
    <property type="entry name" value="BHLH"/>
    <property type="match status" value="1"/>
</dbReference>
<evidence type="ECO:0000313" key="16">
    <source>
        <dbReference type="Proteomes" id="UP000265040"/>
    </source>
</evidence>
<dbReference type="Pfam" id="PF23171">
    <property type="entry name" value="bHLH_HIF1A"/>
    <property type="match status" value="1"/>
</dbReference>
<dbReference type="GO" id="GO:0005634">
    <property type="term" value="C:nucleus"/>
    <property type="evidence" value="ECO:0007669"/>
    <property type="project" value="UniProtKB-SubCell"/>
</dbReference>
<dbReference type="PANTHER" id="PTHR23043:SF22">
    <property type="entry name" value="SINGLE-MINDED HOMOLOG 1"/>
    <property type="match status" value="1"/>
</dbReference>
<feature type="compositionally biased region" description="Basic and acidic residues" evidence="11">
    <location>
        <begin position="451"/>
        <end position="467"/>
    </location>
</feature>
<evidence type="ECO:0000256" key="8">
    <source>
        <dbReference type="ARBA" id="ARBA00023163"/>
    </source>
</evidence>
<proteinExistence type="predicted"/>
<dbReference type="GO" id="GO:0046983">
    <property type="term" value="F:protein dimerization activity"/>
    <property type="evidence" value="ECO:0007669"/>
    <property type="project" value="InterPro"/>
</dbReference>
<feature type="domain" description="Single-minded C-terminal" evidence="14">
    <location>
        <begin position="430"/>
        <end position="672"/>
    </location>
</feature>
<keyword evidence="2" id="KW-0217">Developmental protein</keyword>
<reference evidence="15" key="2">
    <citation type="submission" date="2025-08" db="UniProtKB">
        <authorList>
            <consortium name="Ensembl"/>
        </authorList>
    </citation>
    <scope>IDENTIFICATION</scope>
</reference>
<dbReference type="FunFam" id="4.10.280.10:FF:000007">
    <property type="entry name" value="single-minded homolog 1 isoform X1"/>
    <property type="match status" value="1"/>
</dbReference>
<organism evidence="15 16">
    <name type="scientific">Anabas testudineus</name>
    <name type="common">Climbing perch</name>
    <name type="synonym">Anthias testudineus</name>
    <dbReference type="NCBI Taxonomy" id="64144"/>
    <lineage>
        <taxon>Eukaryota</taxon>
        <taxon>Metazoa</taxon>
        <taxon>Chordata</taxon>
        <taxon>Craniata</taxon>
        <taxon>Vertebrata</taxon>
        <taxon>Euteleostomi</taxon>
        <taxon>Actinopterygii</taxon>
        <taxon>Neopterygii</taxon>
        <taxon>Teleostei</taxon>
        <taxon>Neoteleostei</taxon>
        <taxon>Acanthomorphata</taxon>
        <taxon>Anabantaria</taxon>
        <taxon>Anabantiformes</taxon>
        <taxon>Anabantoidei</taxon>
        <taxon>Anabantidae</taxon>
        <taxon>Anabas</taxon>
    </lineage>
</organism>
<keyword evidence="4" id="KW-0221">Differentiation</keyword>
<evidence type="ECO:0000256" key="1">
    <source>
        <dbReference type="ARBA" id="ARBA00004123"/>
    </source>
</evidence>
<dbReference type="InterPro" id="IPR013655">
    <property type="entry name" value="PAS_fold_3"/>
</dbReference>
<protein>
    <recommendedName>
        <fullName evidence="17">SIM bHLH transcription factor 1b</fullName>
    </recommendedName>
</protein>
<keyword evidence="5" id="KW-0524">Neurogenesis</keyword>
<feature type="region of interest" description="Disordered" evidence="11">
    <location>
        <begin position="376"/>
        <end position="406"/>
    </location>
</feature>
<dbReference type="Ensembl" id="ENSATET00000073665.1">
    <property type="protein sequence ID" value="ENSATEP00000072195.1"/>
    <property type="gene ID" value="ENSATEG00000014254.3"/>
</dbReference>
<dbReference type="SMART" id="SM00353">
    <property type="entry name" value="HLH"/>
    <property type="match status" value="1"/>
</dbReference>
<keyword evidence="6" id="KW-0805">Transcription regulation</keyword>
<dbReference type="FunFam" id="3.30.450.20:FF:000017">
    <property type="entry name" value="SIM bHLH transcription factor 2"/>
    <property type="match status" value="1"/>
</dbReference>
<feature type="compositionally biased region" description="Basic residues" evidence="11">
    <location>
        <begin position="394"/>
        <end position="405"/>
    </location>
</feature>
<evidence type="ECO:0000256" key="2">
    <source>
        <dbReference type="ARBA" id="ARBA00022473"/>
    </source>
</evidence>
<dbReference type="SMART" id="SM00086">
    <property type="entry name" value="PAC"/>
    <property type="match status" value="1"/>
</dbReference>
<sequence length="672" mass="75355">MKEKSKTAARTRREKENSEFYELAKMLPLPSAITSQLDKASIIRLTTSYLKMRIVFPQGLGEAWGHTSRTRTLDNIGRELGSHLLQTLDGFIFVVAPDGKIMYISETASVHLGLSQVELTGNSIYEYVHPADHDEMTAVLTPHQPYHSHFVQEYEMERSFFLRMKCVLAKRNAGLTSGGYKVIHCSGYLKIRQYSLDMSPFEGCYQNVGLVAVGHSLPPSAVTEIKLHSNMFMFRASLDMKLIFLDSRVADLTGYEPQDLIEKTLYHHVHSCDIFHLRCAHHLLLVKGQVTTKYYRFLAKHGGWVWVQSYATIVHNSRSSRPHCIVSVNYVLTDTEYKGMQLSLDQMSPTKPAFPYADSHTEDRKSTKSRLIQAKTKARVSPYPQVSNSQFHRAMSRKEKKRKEKSRLICSKEVQITVSLNCGVFLSSRRGHWDEESVVSSPDGGGSTSDSGERYHGDHFRASPREPSKMETLIRATQQMIKEEESRLQQHKDISGLAKAHSPCLTSSLPHHSQLTMPSVVCRGPSAPSIDLPSERLHYRDAVKVLGPHDNDENTTSPASLSRLSSPSSDGIPRSGLSLTKDYMQADLSPHPSQPQGSLLLYPAQERQPMDRQAAYALTGYSLEHLYDSESLRSYSGLACGGVQYDVAPHVRMQAEQMQGHKATSVIITNGS</sequence>
<comment type="subcellular location">
    <subcellularLocation>
        <location evidence="1">Nucleus</location>
    </subcellularLocation>
</comment>
<evidence type="ECO:0000259" key="13">
    <source>
        <dbReference type="PROSITE" id="PS50888"/>
    </source>
</evidence>
<dbReference type="InterPro" id="IPR011598">
    <property type="entry name" value="bHLH_dom"/>
</dbReference>
<comment type="function">
    <text evidence="10">Transcriptional factor that may have pleiotropic effects during embryogenesis and in the adult.</text>
</comment>
<evidence type="ECO:0000256" key="9">
    <source>
        <dbReference type="ARBA" id="ARBA00023242"/>
    </source>
</evidence>
<dbReference type="GO" id="GO:0007399">
    <property type="term" value="P:nervous system development"/>
    <property type="evidence" value="ECO:0007669"/>
    <property type="project" value="UniProtKB-KW"/>
</dbReference>
<reference evidence="15 16" key="1">
    <citation type="submission" date="2021-04" db="EMBL/GenBank/DDBJ databases">
        <authorList>
            <consortium name="Wellcome Sanger Institute Data Sharing"/>
        </authorList>
    </citation>
    <scope>NUCLEOTIDE SEQUENCE [LARGE SCALE GENOMIC DNA]</scope>
</reference>
<feature type="domain" description="BHLH" evidence="13">
    <location>
        <begin position="1"/>
        <end position="53"/>
    </location>
</feature>
<dbReference type="InterPro" id="IPR010578">
    <property type="entry name" value="SIM_C"/>
</dbReference>
<dbReference type="PROSITE" id="PS50112">
    <property type="entry name" value="PAS"/>
    <property type="match status" value="2"/>
</dbReference>
<keyword evidence="8" id="KW-0804">Transcription</keyword>
<dbReference type="InterPro" id="IPR013767">
    <property type="entry name" value="PAS_fold"/>
</dbReference>
<feature type="region of interest" description="Disordered" evidence="11">
    <location>
        <begin position="433"/>
        <end position="467"/>
    </location>
</feature>
<evidence type="ECO:0000256" key="5">
    <source>
        <dbReference type="ARBA" id="ARBA00022902"/>
    </source>
</evidence>
<keyword evidence="7" id="KW-0238">DNA-binding</keyword>
<keyword evidence="3" id="KW-0677">Repeat</keyword>
<dbReference type="InterPro" id="IPR001610">
    <property type="entry name" value="PAC"/>
</dbReference>
<dbReference type="PROSITE" id="PS51302">
    <property type="entry name" value="SIM_C"/>
    <property type="match status" value="1"/>
</dbReference>
<evidence type="ECO:0000259" key="12">
    <source>
        <dbReference type="PROSITE" id="PS50112"/>
    </source>
</evidence>
<evidence type="ECO:0000259" key="14">
    <source>
        <dbReference type="PROSITE" id="PS51302"/>
    </source>
</evidence>
<evidence type="ECO:0000256" key="10">
    <source>
        <dbReference type="ARBA" id="ARBA00037499"/>
    </source>
</evidence>
<dbReference type="SUPFAM" id="SSF47459">
    <property type="entry name" value="HLH, helix-loop-helix DNA-binding domain"/>
    <property type="match status" value="1"/>
</dbReference>
<evidence type="ECO:0000256" key="7">
    <source>
        <dbReference type="ARBA" id="ARBA00023125"/>
    </source>
</evidence>
<evidence type="ECO:0000256" key="6">
    <source>
        <dbReference type="ARBA" id="ARBA00023015"/>
    </source>
</evidence>
<reference evidence="15" key="3">
    <citation type="submission" date="2025-09" db="UniProtKB">
        <authorList>
            <consortium name="Ensembl"/>
        </authorList>
    </citation>
    <scope>IDENTIFICATION</scope>
</reference>
<dbReference type="Gene3D" id="4.10.280.10">
    <property type="entry name" value="Helix-loop-helix DNA-binding domain"/>
    <property type="match status" value="1"/>
</dbReference>
<evidence type="ECO:0008006" key="17">
    <source>
        <dbReference type="Google" id="ProtNLM"/>
    </source>
</evidence>
<dbReference type="GeneTree" id="ENSGT00940000156143"/>
<evidence type="ECO:0000256" key="4">
    <source>
        <dbReference type="ARBA" id="ARBA00022782"/>
    </source>
</evidence>